<dbReference type="Pfam" id="PF05016">
    <property type="entry name" value="ParE_toxin"/>
    <property type="match status" value="1"/>
</dbReference>
<dbReference type="EMBL" id="QJPH01000518">
    <property type="protein sequence ID" value="PZN71557.1"/>
    <property type="molecule type" value="Genomic_DNA"/>
</dbReference>
<dbReference type="InterPro" id="IPR007712">
    <property type="entry name" value="RelE/ParE_toxin"/>
</dbReference>
<sequence length="94" mass="10533">MLIDWKDAAKADAAVFLSYIAQDNISAAYDVYEEIRQQVSILAQFPNLGRKGRVSGSRELVITGTPYIVAYRIKGETVHILRVLHGAQNWPCKL</sequence>
<proteinExistence type="inferred from homology"/>
<dbReference type="NCBIfam" id="TIGR02385">
    <property type="entry name" value="RelE_StbE"/>
    <property type="match status" value="1"/>
</dbReference>
<comment type="caution">
    <text evidence="3">The sequence shown here is derived from an EMBL/GenBank/DDBJ whole genome shotgun (WGS) entry which is preliminary data.</text>
</comment>
<reference evidence="3 4" key="1">
    <citation type="journal article" date="2018" name="Aquat. Microb. Ecol.">
        <title>Gammaproteobacterial methanotrophs dominate.</title>
        <authorList>
            <person name="Rissanen A.J."/>
            <person name="Saarenheimo J."/>
            <person name="Tiirola M."/>
            <person name="Peura S."/>
            <person name="Aalto S.L."/>
            <person name="Karvinen A."/>
            <person name="Nykanen H."/>
        </authorList>
    </citation>
    <scope>NUCLEOTIDE SEQUENCE [LARGE SCALE GENOMIC DNA]</scope>
    <source>
        <strain evidence="3">AMbin10</strain>
    </source>
</reference>
<comment type="similarity">
    <text evidence="1">Belongs to the RelE toxin family.</text>
</comment>
<keyword evidence="2" id="KW-1277">Toxin-antitoxin system</keyword>
<organism evidence="3 4">
    <name type="scientific">Candidatus Methylumidiphilus alinenensis</name>
    <dbReference type="NCBI Taxonomy" id="2202197"/>
    <lineage>
        <taxon>Bacteria</taxon>
        <taxon>Pseudomonadati</taxon>
        <taxon>Pseudomonadota</taxon>
        <taxon>Gammaproteobacteria</taxon>
        <taxon>Methylococcales</taxon>
        <taxon>Candidatus Methylumidiphilus</taxon>
    </lineage>
</organism>
<dbReference type="InterPro" id="IPR051803">
    <property type="entry name" value="TA_system_RelE-like_toxin"/>
</dbReference>
<evidence type="ECO:0000256" key="1">
    <source>
        <dbReference type="ARBA" id="ARBA00006226"/>
    </source>
</evidence>
<dbReference type="Proteomes" id="UP000249396">
    <property type="component" value="Unassembled WGS sequence"/>
</dbReference>
<gene>
    <name evidence="3" type="ORF">DM484_26110</name>
</gene>
<evidence type="ECO:0000313" key="3">
    <source>
        <dbReference type="EMBL" id="PZN71557.1"/>
    </source>
</evidence>
<dbReference type="AlphaFoldDB" id="A0A2W4SIU6"/>
<dbReference type="Gene3D" id="3.30.2310.20">
    <property type="entry name" value="RelE-like"/>
    <property type="match status" value="1"/>
</dbReference>
<dbReference type="InterPro" id="IPR035093">
    <property type="entry name" value="RelE/ParE_toxin_dom_sf"/>
</dbReference>
<protein>
    <submittedName>
        <fullName evidence="3">Type II toxin-antitoxin system mRNA interferase toxin, RelE/StbE family</fullName>
    </submittedName>
</protein>
<dbReference type="PANTHER" id="PTHR33755:SF6">
    <property type="entry name" value="PLASMID STABILIZATION SYSTEM PROTEIN"/>
    <property type="match status" value="1"/>
</dbReference>
<dbReference type="PANTHER" id="PTHR33755">
    <property type="entry name" value="TOXIN PARE1-RELATED"/>
    <property type="match status" value="1"/>
</dbReference>
<accession>A0A2W4SIU6</accession>
<evidence type="ECO:0000256" key="2">
    <source>
        <dbReference type="ARBA" id="ARBA00022649"/>
    </source>
</evidence>
<evidence type="ECO:0000313" key="4">
    <source>
        <dbReference type="Proteomes" id="UP000249396"/>
    </source>
</evidence>
<name>A0A2W4SIU6_9GAMM</name>